<dbReference type="STRING" id="151894.SAMN04488524_1834"/>
<keyword evidence="2" id="KW-0472">Membrane</keyword>
<dbReference type="InterPro" id="IPR036249">
    <property type="entry name" value="Thioredoxin-like_sf"/>
</dbReference>
<dbReference type="Gene3D" id="3.40.30.10">
    <property type="entry name" value="Glutaredoxin"/>
    <property type="match status" value="1"/>
</dbReference>
<evidence type="ECO:0000256" key="2">
    <source>
        <dbReference type="SAM" id="Phobius"/>
    </source>
</evidence>
<accession>A0A1W2B2G7</accession>
<dbReference type="EMBL" id="FWXT01000001">
    <property type="protein sequence ID" value="SMC66980.1"/>
    <property type="molecule type" value="Genomic_DNA"/>
</dbReference>
<protein>
    <submittedName>
        <fullName evidence="3">Protein SCO1/2</fullName>
    </submittedName>
</protein>
<feature type="transmembrane region" description="Helical" evidence="2">
    <location>
        <begin position="6"/>
        <end position="26"/>
    </location>
</feature>
<dbReference type="Proteomes" id="UP000192756">
    <property type="component" value="Unassembled WGS sequence"/>
</dbReference>
<dbReference type="OrthoDB" id="9811998at2"/>
<evidence type="ECO:0000313" key="4">
    <source>
        <dbReference type="Proteomes" id="UP000192756"/>
    </source>
</evidence>
<dbReference type="SUPFAM" id="SSF52833">
    <property type="entry name" value="Thioredoxin-like"/>
    <property type="match status" value="1"/>
</dbReference>
<dbReference type="RefSeq" id="WP_084238022.1">
    <property type="nucleotide sequence ID" value="NZ_FWXT01000001.1"/>
</dbReference>
<keyword evidence="4" id="KW-1185">Reference proteome</keyword>
<name>A0A1W2B2G7_9SPHI</name>
<gene>
    <name evidence="3" type="ORF">SAMN04488524_1834</name>
</gene>
<evidence type="ECO:0000313" key="3">
    <source>
        <dbReference type="EMBL" id="SMC66980.1"/>
    </source>
</evidence>
<organism evidence="3 4">
    <name type="scientific">Pedobacter africanus</name>
    <dbReference type="NCBI Taxonomy" id="151894"/>
    <lineage>
        <taxon>Bacteria</taxon>
        <taxon>Pseudomonadati</taxon>
        <taxon>Bacteroidota</taxon>
        <taxon>Sphingobacteriia</taxon>
        <taxon>Sphingobacteriales</taxon>
        <taxon>Sphingobacteriaceae</taxon>
        <taxon>Pedobacter</taxon>
    </lineage>
</organism>
<keyword evidence="2" id="KW-0812">Transmembrane</keyword>
<comment type="similarity">
    <text evidence="1">Belongs to the SCO1/2 family.</text>
</comment>
<proteinExistence type="inferred from homology"/>
<dbReference type="Pfam" id="PF02630">
    <property type="entry name" value="SCO1-SenC"/>
    <property type="match status" value="1"/>
</dbReference>
<evidence type="ECO:0000256" key="1">
    <source>
        <dbReference type="ARBA" id="ARBA00010996"/>
    </source>
</evidence>
<dbReference type="PANTHER" id="PTHR12151">
    <property type="entry name" value="ELECTRON TRANSPORT PROTIN SCO1/SENC FAMILY MEMBER"/>
    <property type="match status" value="1"/>
</dbReference>
<dbReference type="InterPro" id="IPR003782">
    <property type="entry name" value="SCO1/SenC"/>
</dbReference>
<sequence>MKAASIKKVLILVTILAVPGFLYNLLVEKGKNRYKPLPIFGSKVVASTFHSVRGKQVPDTIYHKVDNFKLLNQEGDTVTAKTYSGKILVLNLFYTTGNTDAVNFANRAMKALEHAYHKNEVVRFASLSIDPARDTQEALAKYAKGVSAQADKWNLLTGDSAMVYNLINKELSVDAHKEILNGEPKFTYSNLFVLLDYQHRIRGYYEATNQEALTKLDDEIKVLIAEELRNNNDGR</sequence>
<reference evidence="4" key="1">
    <citation type="submission" date="2017-04" db="EMBL/GenBank/DDBJ databases">
        <authorList>
            <person name="Varghese N."/>
            <person name="Submissions S."/>
        </authorList>
    </citation>
    <scope>NUCLEOTIDE SEQUENCE [LARGE SCALE GENOMIC DNA]</scope>
    <source>
        <strain evidence="4">DSM 12126</strain>
    </source>
</reference>
<dbReference type="AlphaFoldDB" id="A0A1W2B2G7"/>
<keyword evidence="2" id="KW-1133">Transmembrane helix</keyword>
<dbReference type="PANTHER" id="PTHR12151:SF25">
    <property type="entry name" value="LINALOOL DEHYDRATASE_ISOMERASE DOMAIN-CONTAINING PROTEIN"/>
    <property type="match status" value="1"/>
</dbReference>